<dbReference type="Proteomes" id="UP001164250">
    <property type="component" value="Chromosome 9"/>
</dbReference>
<dbReference type="EMBL" id="CM047905">
    <property type="protein sequence ID" value="KAJ0089196.1"/>
    <property type="molecule type" value="Genomic_DNA"/>
</dbReference>
<gene>
    <name evidence="1" type="ORF">Patl1_31444</name>
</gene>
<evidence type="ECO:0000313" key="2">
    <source>
        <dbReference type="Proteomes" id="UP001164250"/>
    </source>
</evidence>
<comment type="caution">
    <text evidence="1">The sequence shown here is derived from an EMBL/GenBank/DDBJ whole genome shotgun (WGS) entry which is preliminary data.</text>
</comment>
<sequence length="148" mass="16588">MNSVRSYASVALLNGEVYVFGGGDGRTWYNTENFDCRMRYWEQIASRNSKRTCYSLVVLNGKLYALGAYDGSTMVSSIEIYNSRIDSWMRADPMKQTRGYSAAAVLKESIYVVAGVAAGDKVECYKEGRGWEVIDVMGKRSFMSAFTL</sequence>
<proteinExistence type="predicted"/>
<name>A0ACC1AR83_9ROSI</name>
<reference evidence="2" key="1">
    <citation type="journal article" date="2023" name="G3 (Bethesda)">
        <title>Genome assembly and association tests identify interacting loci associated with vigor, precocity, and sex in interspecific pistachio rootstocks.</title>
        <authorList>
            <person name="Palmer W."/>
            <person name="Jacygrad E."/>
            <person name="Sagayaradj S."/>
            <person name="Cavanaugh K."/>
            <person name="Han R."/>
            <person name="Bertier L."/>
            <person name="Beede B."/>
            <person name="Kafkas S."/>
            <person name="Golino D."/>
            <person name="Preece J."/>
            <person name="Michelmore R."/>
        </authorList>
    </citation>
    <scope>NUCLEOTIDE SEQUENCE [LARGE SCALE GENOMIC DNA]</scope>
</reference>
<evidence type="ECO:0000313" key="1">
    <source>
        <dbReference type="EMBL" id="KAJ0089196.1"/>
    </source>
</evidence>
<accession>A0ACC1AR83</accession>
<organism evidence="1 2">
    <name type="scientific">Pistacia atlantica</name>
    <dbReference type="NCBI Taxonomy" id="434234"/>
    <lineage>
        <taxon>Eukaryota</taxon>
        <taxon>Viridiplantae</taxon>
        <taxon>Streptophyta</taxon>
        <taxon>Embryophyta</taxon>
        <taxon>Tracheophyta</taxon>
        <taxon>Spermatophyta</taxon>
        <taxon>Magnoliopsida</taxon>
        <taxon>eudicotyledons</taxon>
        <taxon>Gunneridae</taxon>
        <taxon>Pentapetalae</taxon>
        <taxon>rosids</taxon>
        <taxon>malvids</taxon>
        <taxon>Sapindales</taxon>
        <taxon>Anacardiaceae</taxon>
        <taxon>Pistacia</taxon>
    </lineage>
</organism>
<protein>
    <submittedName>
        <fullName evidence="1">Uncharacterized protein</fullName>
    </submittedName>
</protein>
<keyword evidence="2" id="KW-1185">Reference proteome</keyword>